<keyword evidence="6 8" id="KW-1133">Transmembrane helix</keyword>
<feature type="transmembrane region" description="Helical" evidence="8">
    <location>
        <begin position="20"/>
        <end position="46"/>
    </location>
</feature>
<dbReference type="InterPro" id="IPR020846">
    <property type="entry name" value="MFS_dom"/>
</dbReference>
<dbReference type="EMBL" id="CXST01000001">
    <property type="protein sequence ID" value="CTQ41973.1"/>
    <property type="molecule type" value="Genomic_DNA"/>
</dbReference>
<dbReference type="Pfam" id="PF07690">
    <property type="entry name" value="MFS_1"/>
    <property type="match status" value="1"/>
</dbReference>
<keyword evidence="11" id="KW-1185">Reference proteome</keyword>
<dbReference type="CDD" id="cd17320">
    <property type="entry name" value="MFS_MdfA_MDR_like"/>
    <property type="match status" value="1"/>
</dbReference>
<sequence length="412" mass="43060">MLTSRTQTSSTDAKPSLAVLVAISSVSPLAMQIYLPSLAGMMVVFSATAGEIQLSMSAYFIAVAVSQLFWGPLSDQFGRRPVIILGMALFVIGSVFCLFAQTIEALIAARVLQAAGGCTGMVLGRAILRDLYSPKQAASMIGYVTMGMAVMPTVAPAIGGILDQYYGWQGGFVLLLMFGVAVLWASIALLPETHLNRKAAGGRQILKSYATLCREPLYWSYSLTAASNALAYFAYLGGAPFIAADLLSLSAQEMGFYFMFVALGYIAGNFISGRFAERVGLFRMILSGTLIGVVCVAIISGFAYFGALSAPSLFLPMFLLGLGNGVCLPSALSGAVSVRPELTGAASGLTASLQVAMGALAGSIVASLYADGLLASSPWGMILMMGLGIGCSLIATVCIRFYTTRADLVPAE</sequence>
<feature type="transmembrane region" description="Helical" evidence="8">
    <location>
        <begin position="52"/>
        <end position="70"/>
    </location>
</feature>
<evidence type="ECO:0000256" key="8">
    <source>
        <dbReference type="RuleBase" id="RU365088"/>
    </source>
</evidence>
<dbReference type="GO" id="GO:0005886">
    <property type="term" value="C:plasma membrane"/>
    <property type="evidence" value="ECO:0007669"/>
    <property type="project" value="UniProtKB-SubCell"/>
</dbReference>
<dbReference type="PANTHER" id="PTHR23502:SF132">
    <property type="entry name" value="POLYAMINE TRANSPORTER 2-RELATED"/>
    <property type="match status" value="1"/>
</dbReference>
<feature type="domain" description="Major facilitator superfamily (MFS) profile" evidence="9">
    <location>
        <begin position="16"/>
        <end position="407"/>
    </location>
</feature>
<feature type="transmembrane region" description="Helical" evidence="8">
    <location>
        <begin position="140"/>
        <end position="162"/>
    </location>
</feature>
<dbReference type="AlphaFoldDB" id="A0A0M6XWT9"/>
<evidence type="ECO:0000256" key="7">
    <source>
        <dbReference type="ARBA" id="ARBA00023136"/>
    </source>
</evidence>
<name>A0A0M6XWT9_9HYPH</name>
<dbReference type="PANTHER" id="PTHR23502">
    <property type="entry name" value="MAJOR FACILITATOR SUPERFAMILY"/>
    <property type="match status" value="1"/>
</dbReference>
<keyword evidence="8" id="KW-0997">Cell inner membrane</keyword>
<accession>A0A0M6XWT9</accession>
<feature type="transmembrane region" description="Helical" evidence="8">
    <location>
        <begin position="168"/>
        <end position="190"/>
    </location>
</feature>
<comment type="similarity">
    <text evidence="2 8">Belongs to the major facilitator superfamily. Bcr/CmlA family.</text>
</comment>
<feature type="transmembrane region" description="Helical" evidence="8">
    <location>
        <begin position="217"/>
        <end position="235"/>
    </location>
</feature>
<feature type="transmembrane region" description="Helical" evidence="8">
    <location>
        <begin position="107"/>
        <end position="128"/>
    </location>
</feature>
<evidence type="ECO:0000256" key="5">
    <source>
        <dbReference type="ARBA" id="ARBA00022692"/>
    </source>
</evidence>
<evidence type="ECO:0000259" key="9">
    <source>
        <dbReference type="PROSITE" id="PS50850"/>
    </source>
</evidence>
<keyword evidence="3 8" id="KW-0813">Transport</keyword>
<feature type="transmembrane region" description="Helical" evidence="8">
    <location>
        <begin position="284"/>
        <end position="307"/>
    </location>
</feature>
<keyword evidence="5 8" id="KW-0812">Transmembrane</keyword>
<dbReference type="PROSITE" id="PS50850">
    <property type="entry name" value="MFS"/>
    <property type="match status" value="1"/>
</dbReference>
<comment type="subcellular location">
    <subcellularLocation>
        <location evidence="8">Cell inner membrane</location>
        <topology evidence="8">Multi-pass membrane protein</topology>
    </subcellularLocation>
    <subcellularLocation>
        <location evidence="1">Cell membrane</location>
        <topology evidence="1">Multi-pass membrane protein</topology>
    </subcellularLocation>
</comment>
<dbReference type="InterPro" id="IPR004812">
    <property type="entry name" value="Efflux_drug-R_Bcr/CmlA"/>
</dbReference>
<proteinExistence type="inferred from homology"/>
<dbReference type="Proteomes" id="UP000048926">
    <property type="component" value="Unassembled WGS sequence"/>
</dbReference>
<evidence type="ECO:0000313" key="10">
    <source>
        <dbReference type="EMBL" id="CTQ41973.1"/>
    </source>
</evidence>
<dbReference type="InterPro" id="IPR036259">
    <property type="entry name" value="MFS_trans_sf"/>
</dbReference>
<keyword evidence="4" id="KW-1003">Cell membrane</keyword>
<organism evidence="10 11">
    <name type="scientific">Roseibium aggregatum</name>
    <dbReference type="NCBI Taxonomy" id="187304"/>
    <lineage>
        <taxon>Bacteria</taxon>
        <taxon>Pseudomonadati</taxon>
        <taxon>Pseudomonadota</taxon>
        <taxon>Alphaproteobacteria</taxon>
        <taxon>Hyphomicrobiales</taxon>
        <taxon>Stappiaceae</taxon>
        <taxon>Roseibium</taxon>
    </lineage>
</organism>
<feature type="transmembrane region" description="Helical" evidence="8">
    <location>
        <begin position="313"/>
        <end position="336"/>
    </location>
</feature>
<dbReference type="KEGG" id="lagg:B0E33_28120"/>
<dbReference type="InterPro" id="IPR011701">
    <property type="entry name" value="MFS"/>
</dbReference>
<evidence type="ECO:0000256" key="4">
    <source>
        <dbReference type="ARBA" id="ARBA00022475"/>
    </source>
</evidence>
<feature type="transmembrane region" description="Helical" evidence="8">
    <location>
        <begin position="348"/>
        <end position="370"/>
    </location>
</feature>
<dbReference type="STRING" id="187304.B0E33_28120"/>
<dbReference type="GO" id="GO:1990961">
    <property type="term" value="P:xenobiotic detoxification by transmembrane export across the plasma membrane"/>
    <property type="evidence" value="ECO:0007669"/>
    <property type="project" value="InterPro"/>
</dbReference>
<evidence type="ECO:0000313" key="11">
    <source>
        <dbReference type="Proteomes" id="UP000048926"/>
    </source>
</evidence>
<evidence type="ECO:0000256" key="1">
    <source>
        <dbReference type="ARBA" id="ARBA00004651"/>
    </source>
</evidence>
<feature type="transmembrane region" description="Helical" evidence="8">
    <location>
        <begin position="255"/>
        <end position="272"/>
    </location>
</feature>
<gene>
    <name evidence="10" type="primary">emrD</name>
    <name evidence="10" type="ORF">LAL4801_00393</name>
</gene>
<dbReference type="GO" id="GO:0042910">
    <property type="term" value="F:xenobiotic transmembrane transporter activity"/>
    <property type="evidence" value="ECO:0007669"/>
    <property type="project" value="InterPro"/>
</dbReference>
<dbReference type="SUPFAM" id="SSF103473">
    <property type="entry name" value="MFS general substrate transporter"/>
    <property type="match status" value="1"/>
</dbReference>
<dbReference type="OrthoDB" id="9800416at2"/>
<dbReference type="RefSeq" id="WP_022999463.1">
    <property type="nucleotide sequence ID" value="NZ_CP045617.1"/>
</dbReference>
<evidence type="ECO:0000256" key="6">
    <source>
        <dbReference type="ARBA" id="ARBA00022989"/>
    </source>
</evidence>
<dbReference type="Gene3D" id="1.20.1720.10">
    <property type="entry name" value="Multidrug resistance protein D"/>
    <property type="match status" value="1"/>
</dbReference>
<evidence type="ECO:0000256" key="3">
    <source>
        <dbReference type="ARBA" id="ARBA00022448"/>
    </source>
</evidence>
<reference evidence="11" key="1">
    <citation type="submission" date="2015-07" db="EMBL/GenBank/DDBJ databases">
        <authorList>
            <person name="Rodrigo-Torres Lidia"/>
            <person name="Arahal R.David."/>
        </authorList>
    </citation>
    <scope>NUCLEOTIDE SEQUENCE [LARGE SCALE GENOMIC DNA]</scope>
    <source>
        <strain evidence="11">CECT 4801</strain>
    </source>
</reference>
<evidence type="ECO:0000256" key="2">
    <source>
        <dbReference type="ARBA" id="ARBA00006236"/>
    </source>
</evidence>
<keyword evidence="7 8" id="KW-0472">Membrane</keyword>
<feature type="transmembrane region" description="Helical" evidence="8">
    <location>
        <begin position="82"/>
        <end position="101"/>
    </location>
</feature>
<dbReference type="NCBIfam" id="TIGR00710">
    <property type="entry name" value="efflux_Bcr_CflA"/>
    <property type="match status" value="1"/>
</dbReference>
<protein>
    <recommendedName>
        <fullName evidence="8">Bcr/CflA family efflux transporter</fullName>
    </recommendedName>
</protein>
<feature type="transmembrane region" description="Helical" evidence="8">
    <location>
        <begin position="382"/>
        <end position="402"/>
    </location>
</feature>